<evidence type="ECO:0000313" key="3">
    <source>
        <dbReference type="Proteomes" id="UP001291930"/>
    </source>
</evidence>
<organism evidence="2 3">
    <name type="scientific">Bacillus bingmayongensis</name>
    <dbReference type="NCBI Taxonomy" id="1150157"/>
    <lineage>
        <taxon>Bacteria</taxon>
        <taxon>Bacillati</taxon>
        <taxon>Bacillota</taxon>
        <taxon>Bacilli</taxon>
        <taxon>Bacillales</taxon>
        <taxon>Bacillaceae</taxon>
        <taxon>Bacillus</taxon>
    </lineage>
</organism>
<gene>
    <name evidence="2" type="ORF">U2I54_03920</name>
</gene>
<keyword evidence="2" id="KW-0808">Transferase</keyword>
<protein>
    <submittedName>
        <fullName evidence="2">FkbM family methyltransferase</fullName>
    </submittedName>
</protein>
<dbReference type="PANTHER" id="PTHR34203">
    <property type="entry name" value="METHYLTRANSFERASE, FKBM FAMILY PROTEIN"/>
    <property type="match status" value="1"/>
</dbReference>
<dbReference type="GO" id="GO:0032259">
    <property type="term" value="P:methylation"/>
    <property type="evidence" value="ECO:0007669"/>
    <property type="project" value="UniProtKB-KW"/>
</dbReference>
<evidence type="ECO:0000313" key="2">
    <source>
        <dbReference type="EMBL" id="MDZ5606272.1"/>
    </source>
</evidence>
<feature type="domain" description="Methyltransferase FkbM" evidence="1">
    <location>
        <begin position="57"/>
        <end position="228"/>
    </location>
</feature>
<name>A0ABU5JS53_9BACI</name>
<reference evidence="3" key="1">
    <citation type="submission" date="2023-11" db="EMBL/GenBank/DDBJ databases">
        <title>Genome Sequence of Bacillus pseudomycoides stain BUPM19.</title>
        <authorList>
            <person name="Farhat A."/>
        </authorList>
    </citation>
    <scope>NUCLEOTIDE SEQUENCE [LARGE SCALE GENOMIC DNA]</scope>
    <source>
        <strain evidence="3">BUPM19</strain>
    </source>
</reference>
<dbReference type="Pfam" id="PF05050">
    <property type="entry name" value="Methyltransf_21"/>
    <property type="match status" value="1"/>
</dbReference>
<proteinExistence type="predicted"/>
<dbReference type="SUPFAM" id="SSF53335">
    <property type="entry name" value="S-adenosyl-L-methionine-dependent methyltransferases"/>
    <property type="match status" value="1"/>
</dbReference>
<evidence type="ECO:0000259" key="1">
    <source>
        <dbReference type="Pfam" id="PF05050"/>
    </source>
</evidence>
<dbReference type="GO" id="GO:0008168">
    <property type="term" value="F:methyltransferase activity"/>
    <property type="evidence" value="ECO:0007669"/>
    <property type="project" value="UniProtKB-KW"/>
</dbReference>
<dbReference type="NCBIfam" id="TIGR01444">
    <property type="entry name" value="fkbM_fam"/>
    <property type="match status" value="1"/>
</dbReference>
<dbReference type="Gene3D" id="3.40.50.150">
    <property type="entry name" value="Vaccinia Virus protein VP39"/>
    <property type="match status" value="1"/>
</dbReference>
<keyword evidence="3" id="KW-1185">Reference proteome</keyword>
<dbReference type="RefSeq" id="WP_374216852.1">
    <property type="nucleotide sequence ID" value="NZ_JAXOVW010000005.1"/>
</dbReference>
<dbReference type="Proteomes" id="UP001291930">
    <property type="component" value="Unassembled WGS sequence"/>
</dbReference>
<dbReference type="InterPro" id="IPR052514">
    <property type="entry name" value="SAM-dependent_MTase"/>
</dbReference>
<comment type="caution">
    <text evidence="2">The sequence shown here is derived from an EMBL/GenBank/DDBJ whole genome shotgun (WGS) entry which is preliminary data.</text>
</comment>
<dbReference type="InterPro" id="IPR029063">
    <property type="entry name" value="SAM-dependent_MTases_sf"/>
</dbReference>
<keyword evidence="2" id="KW-0489">Methyltransferase</keyword>
<sequence>MNPFVMANVMFNGISFQFLTHQEDKVISDVLRAGMVFEAHVLNYLSSIIKPGNHILDAGANIGVISIPLAKLSPTVTIYCFEPDPINYSLLNMNIALNDIKNIYTFNYALGKEKKFIAFYKNNMNYGDHRTSQPLNEEPDIGQFSTLPNRVHSVNIMEFLKQCLDEQSPSYFDIVKIDTQGSDLEILESCLPLVKEHSTVVMEYSPYHLLRNGTSKEQIRDVLDHFSYFGVVMPNHPDMAVALNKDEILEHFDTLSTTGKFYEVILRGKK</sequence>
<accession>A0ABU5JS53</accession>
<dbReference type="EMBL" id="JAXOVW010000005">
    <property type="protein sequence ID" value="MDZ5606272.1"/>
    <property type="molecule type" value="Genomic_DNA"/>
</dbReference>
<dbReference type="PANTHER" id="PTHR34203:SF15">
    <property type="entry name" value="SLL1173 PROTEIN"/>
    <property type="match status" value="1"/>
</dbReference>
<dbReference type="InterPro" id="IPR006342">
    <property type="entry name" value="FkbM_mtfrase"/>
</dbReference>